<dbReference type="InterPro" id="IPR043158">
    <property type="entry name" value="Wnt_C"/>
</dbReference>
<dbReference type="GO" id="GO:0005615">
    <property type="term" value="C:extracellular space"/>
    <property type="evidence" value="ECO:0007669"/>
    <property type="project" value="TreeGrafter"/>
</dbReference>
<dbReference type="GO" id="GO:0005109">
    <property type="term" value="F:frizzled binding"/>
    <property type="evidence" value="ECO:0007669"/>
    <property type="project" value="TreeGrafter"/>
</dbReference>
<gene>
    <name evidence="10" type="primary">wnt11</name>
</gene>
<keyword evidence="8" id="KW-0449">Lipoprotein</keyword>
<accession>A0AAU7EA93</accession>
<dbReference type="GO" id="GO:0045165">
    <property type="term" value="P:cell fate commitment"/>
    <property type="evidence" value="ECO:0007669"/>
    <property type="project" value="TreeGrafter"/>
</dbReference>
<dbReference type="Gene3D" id="3.30.2460.20">
    <property type="match status" value="1"/>
</dbReference>
<dbReference type="GO" id="GO:0030182">
    <property type="term" value="P:neuron differentiation"/>
    <property type="evidence" value="ECO:0007669"/>
    <property type="project" value="TreeGrafter"/>
</dbReference>
<dbReference type="GO" id="GO:0060070">
    <property type="term" value="P:canonical Wnt signaling pathway"/>
    <property type="evidence" value="ECO:0007669"/>
    <property type="project" value="TreeGrafter"/>
</dbReference>
<protein>
    <recommendedName>
        <fullName evidence="9">Protein Wnt</fullName>
    </recommendedName>
</protein>
<sequence length="362" mass="41147">MELRLYCKNTGKLLFFLHVLYQTSEAIRWIGIARKPKHLSSWNTTSDCSTSRKYGLMAAQVEICKGHLDLMDSVIHAAKLSTRTCTNIFKATRWNCSSLLQTPKVTPDLNTGTREQAYVYSISSAAMTHSIARTCSLGLTQRCGCGRLPDSPTSLKFKWDGCSDNMPYGIKFATMFGDAPYNHVKYRRTKRSKKALMNQHNMISGRKVVIDSLLVKCKCHGVSGSCALKSCWQALPSFMAIGEKLRKKYQLAVAVTKKKVRNNRQLVPISRQRRAFRDDELVFINASPDYCNPDKSTGSVGTRGRLCDKYSRDSFGCGSMCCGRGFWTRHYTKFERCHCKYIWCCYVKCQKCLKSATDYRCR</sequence>
<evidence type="ECO:0000256" key="9">
    <source>
        <dbReference type="RuleBase" id="RU003500"/>
    </source>
</evidence>
<keyword evidence="5" id="KW-0272">Extracellular matrix</keyword>
<evidence type="ECO:0000256" key="3">
    <source>
        <dbReference type="ARBA" id="ARBA00022473"/>
    </source>
</evidence>
<evidence type="ECO:0000256" key="6">
    <source>
        <dbReference type="ARBA" id="ARBA00022687"/>
    </source>
</evidence>
<evidence type="ECO:0000256" key="2">
    <source>
        <dbReference type="ARBA" id="ARBA00005683"/>
    </source>
</evidence>
<proteinExistence type="evidence at transcript level"/>
<keyword evidence="7" id="KW-1015">Disulfide bond</keyword>
<keyword evidence="4" id="KW-0964">Secreted</keyword>
<name>A0AAU7EA93_TERTR</name>
<keyword evidence="6 9" id="KW-0879">Wnt signaling pathway</keyword>
<dbReference type="Pfam" id="PF00110">
    <property type="entry name" value="wnt"/>
    <property type="match status" value="1"/>
</dbReference>
<evidence type="ECO:0000256" key="1">
    <source>
        <dbReference type="ARBA" id="ARBA00004498"/>
    </source>
</evidence>
<evidence type="ECO:0000256" key="8">
    <source>
        <dbReference type="ARBA" id="ARBA00023288"/>
    </source>
</evidence>
<evidence type="ECO:0000256" key="7">
    <source>
        <dbReference type="ARBA" id="ARBA00023157"/>
    </source>
</evidence>
<dbReference type="GO" id="GO:0005125">
    <property type="term" value="F:cytokine activity"/>
    <property type="evidence" value="ECO:0007669"/>
    <property type="project" value="TreeGrafter"/>
</dbReference>
<reference evidence="10" key="1">
    <citation type="submission" date="2024-06" db="EMBL/GenBank/DDBJ databases">
        <title>Combinatorial Wnt signaling landscape during brachiopod anteroposterior patterning.</title>
        <authorList>
            <person name="Vellutini B.C."/>
            <person name="Martin-Duran J.M."/>
            <person name="Borve A."/>
            <person name="Hejnol A."/>
        </authorList>
    </citation>
    <scope>NUCLEOTIDE SEQUENCE</scope>
</reference>
<comment type="subcellular location">
    <subcellularLocation>
        <location evidence="1 9">Secreted</location>
        <location evidence="1 9">Extracellular space</location>
        <location evidence="1 9">Extracellular matrix</location>
    </subcellularLocation>
</comment>
<keyword evidence="3 9" id="KW-0217">Developmental protein</keyword>
<dbReference type="SMART" id="SM00097">
    <property type="entry name" value="WNT1"/>
    <property type="match status" value="1"/>
</dbReference>
<dbReference type="FunFam" id="3.30.2460.20:FF:000001">
    <property type="entry name" value="Wnt homolog"/>
    <property type="match status" value="1"/>
</dbReference>
<evidence type="ECO:0000313" key="10">
    <source>
        <dbReference type="EMBL" id="XBK48599.1"/>
    </source>
</evidence>
<comment type="similarity">
    <text evidence="2 9">Belongs to the Wnt family.</text>
</comment>
<evidence type="ECO:0000256" key="4">
    <source>
        <dbReference type="ARBA" id="ARBA00022525"/>
    </source>
</evidence>
<dbReference type="PANTHER" id="PTHR12027">
    <property type="entry name" value="WNT RELATED"/>
    <property type="match status" value="1"/>
</dbReference>
<comment type="function">
    <text evidence="9">Ligand for members of the frizzled family of seven transmembrane receptors.</text>
</comment>
<dbReference type="PRINTS" id="PR01349">
    <property type="entry name" value="WNTPROTEIN"/>
</dbReference>
<dbReference type="InterPro" id="IPR018161">
    <property type="entry name" value="Wnt_CS"/>
</dbReference>
<dbReference type="PROSITE" id="PS00246">
    <property type="entry name" value="WNT1"/>
    <property type="match status" value="1"/>
</dbReference>
<dbReference type="CDD" id="cd19343">
    <property type="entry name" value="Wnt_Wnt11"/>
    <property type="match status" value="1"/>
</dbReference>
<dbReference type="PANTHER" id="PTHR12027:SF102">
    <property type="entry name" value="PROTEIN WNT"/>
    <property type="match status" value="1"/>
</dbReference>
<dbReference type="AlphaFoldDB" id="A0AAU7EA93"/>
<dbReference type="EMBL" id="PP860506">
    <property type="protein sequence ID" value="XBK48599.1"/>
    <property type="molecule type" value="mRNA"/>
</dbReference>
<dbReference type="InterPro" id="IPR005817">
    <property type="entry name" value="Wnt"/>
</dbReference>
<organism evidence="10">
    <name type="scientific">Terebratalia transversa</name>
    <name type="common">Transverse lampshell</name>
    <dbReference type="NCBI Taxonomy" id="34513"/>
    <lineage>
        <taxon>Eukaryota</taxon>
        <taxon>Metazoa</taxon>
        <taxon>Spiralia</taxon>
        <taxon>Lophotrochozoa</taxon>
        <taxon>Brachiopoda</taxon>
        <taxon>Rhynchonelliformea</taxon>
        <taxon>Rhynchonellata</taxon>
        <taxon>Terebratellidina</taxon>
        <taxon>Laqueoidea</taxon>
        <taxon>Laqueidae</taxon>
        <taxon>Terebratalia</taxon>
    </lineage>
</organism>
<evidence type="ECO:0000256" key="5">
    <source>
        <dbReference type="ARBA" id="ARBA00022530"/>
    </source>
</evidence>